<proteinExistence type="predicted"/>
<dbReference type="AlphaFoldDB" id="A0A3P6FXW3"/>
<organism evidence="1">
    <name type="scientific">Brassica oleracea</name>
    <name type="common">Wild cabbage</name>
    <dbReference type="NCBI Taxonomy" id="3712"/>
    <lineage>
        <taxon>Eukaryota</taxon>
        <taxon>Viridiplantae</taxon>
        <taxon>Streptophyta</taxon>
        <taxon>Embryophyta</taxon>
        <taxon>Tracheophyta</taxon>
        <taxon>Spermatophyta</taxon>
        <taxon>Magnoliopsida</taxon>
        <taxon>eudicotyledons</taxon>
        <taxon>Gunneridae</taxon>
        <taxon>Pentapetalae</taxon>
        <taxon>rosids</taxon>
        <taxon>malvids</taxon>
        <taxon>Brassicales</taxon>
        <taxon>Brassicaceae</taxon>
        <taxon>Brassiceae</taxon>
        <taxon>Brassica</taxon>
    </lineage>
</organism>
<reference evidence="1" key="1">
    <citation type="submission" date="2018-11" db="EMBL/GenBank/DDBJ databases">
        <authorList>
            <consortium name="Genoscope - CEA"/>
            <person name="William W."/>
        </authorList>
    </citation>
    <scope>NUCLEOTIDE SEQUENCE</scope>
</reference>
<gene>
    <name evidence="1" type="ORF">BOLC1T05665H</name>
</gene>
<evidence type="ECO:0000313" key="1">
    <source>
        <dbReference type="EMBL" id="VDD53276.1"/>
    </source>
</evidence>
<name>A0A3P6FXW3_BRAOL</name>
<sequence length="106" mass="12594">MKLAIFWHLHLLQTWRVKPTSSRSRSVHTTSLKTIKFLRSPASLVKVTVCRSLSFLSMEVMMTMETTTVVPSRLVLRWRLVVAVRCKDPRELRRRHVRHRWRGLDT</sequence>
<accession>A0A3P6FXW3</accession>
<protein>
    <submittedName>
        <fullName evidence="1">Uncharacterized protein</fullName>
    </submittedName>
</protein>
<dbReference type="EMBL" id="LR031878">
    <property type="protein sequence ID" value="VDD53276.1"/>
    <property type="molecule type" value="Genomic_DNA"/>
</dbReference>